<reference evidence="1 2" key="1">
    <citation type="submission" date="2021-07" db="EMBL/GenBank/DDBJ databases">
        <title>Whole Genome Sequence of Nocardia Iowensis.</title>
        <authorList>
            <person name="Lamm A."/>
            <person name="Collins-Fairclough A.M."/>
            <person name="Bunk B."/>
            <person name="Sproer C."/>
        </authorList>
    </citation>
    <scope>NUCLEOTIDE SEQUENCE [LARGE SCALE GENOMIC DNA]</scope>
    <source>
        <strain evidence="1 2">NRRL 5646</strain>
    </source>
</reference>
<proteinExistence type="predicted"/>
<accession>A0ABX8RQJ2</accession>
<dbReference type="Pfam" id="PF14063">
    <property type="entry name" value="DUF4254"/>
    <property type="match status" value="1"/>
</dbReference>
<evidence type="ECO:0000313" key="2">
    <source>
        <dbReference type="Proteomes" id="UP000694257"/>
    </source>
</evidence>
<keyword evidence="2" id="KW-1185">Reference proteome</keyword>
<evidence type="ECO:0000313" key="1">
    <source>
        <dbReference type="EMBL" id="QXN91172.1"/>
    </source>
</evidence>
<dbReference type="RefSeq" id="WP_218472029.1">
    <property type="nucleotide sequence ID" value="NZ_BAABJN010000012.1"/>
</dbReference>
<protein>
    <submittedName>
        <fullName evidence="1">DUF4254 domain-containing protein</fullName>
    </submittedName>
</protein>
<sequence>MEPLPSKELLLAACRTAPRNGHPLLESTHLLATLHVRRARLRPGATVDIDGHRARLVLAIDRWIASELPPAHCGAHMHTETVGMIVDRLAQFSTSAHESLSGAPEWAVHDAWERLAELALGYHDLAFEVSAGLRRLPYLGGPRTYDT</sequence>
<dbReference type="EMBL" id="CP078145">
    <property type="protein sequence ID" value="QXN91172.1"/>
    <property type="molecule type" value="Genomic_DNA"/>
</dbReference>
<name>A0ABX8RQJ2_NOCIO</name>
<dbReference type="Proteomes" id="UP000694257">
    <property type="component" value="Chromosome"/>
</dbReference>
<organism evidence="1 2">
    <name type="scientific">Nocardia iowensis</name>
    <dbReference type="NCBI Taxonomy" id="204891"/>
    <lineage>
        <taxon>Bacteria</taxon>
        <taxon>Bacillati</taxon>
        <taxon>Actinomycetota</taxon>
        <taxon>Actinomycetes</taxon>
        <taxon>Mycobacteriales</taxon>
        <taxon>Nocardiaceae</taxon>
        <taxon>Nocardia</taxon>
    </lineage>
</organism>
<dbReference type="InterPro" id="IPR025350">
    <property type="entry name" value="DUF4254"/>
</dbReference>
<gene>
    <name evidence="1" type="ORF">KV110_38560</name>
</gene>